<feature type="domain" description="MobA-like NTP transferase" evidence="1">
    <location>
        <begin position="1"/>
        <end position="59"/>
    </location>
</feature>
<keyword evidence="2" id="KW-0808">Transferase</keyword>
<comment type="caution">
    <text evidence="2">The sequence shown here is derived from an EMBL/GenBank/DDBJ whole genome shotgun (WGS) entry which is preliminary data.</text>
</comment>
<feature type="non-terminal residue" evidence="2">
    <location>
        <position position="1"/>
    </location>
</feature>
<name>A0A537JHT9_9BACT</name>
<gene>
    <name evidence="2" type="ORF">E6H04_03555</name>
</gene>
<dbReference type="GO" id="GO:0016779">
    <property type="term" value="F:nucleotidyltransferase activity"/>
    <property type="evidence" value="ECO:0007669"/>
    <property type="project" value="UniProtKB-KW"/>
</dbReference>
<dbReference type="EMBL" id="VBAO01000091">
    <property type="protein sequence ID" value="TMI83117.1"/>
    <property type="molecule type" value="Genomic_DNA"/>
</dbReference>
<keyword evidence="2" id="KW-0548">Nucleotidyltransferase</keyword>
<dbReference type="AlphaFoldDB" id="A0A537JHT9"/>
<feature type="non-terminal residue" evidence="2">
    <location>
        <position position="73"/>
    </location>
</feature>
<dbReference type="InterPro" id="IPR029044">
    <property type="entry name" value="Nucleotide-diphossugar_trans"/>
</dbReference>
<accession>A0A537JHT9</accession>
<dbReference type="SUPFAM" id="SSF53448">
    <property type="entry name" value="Nucleotide-diphospho-sugar transferases"/>
    <property type="match status" value="1"/>
</dbReference>
<evidence type="ECO:0000313" key="3">
    <source>
        <dbReference type="Proteomes" id="UP000320048"/>
    </source>
</evidence>
<dbReference type="Proteomes" id="UP000320048">
    <property type="component" value="Unassembled WGS sequence"/>
</dbReference>
<evidence type="ECO:0000259" key="1">
    <source>
        <dbReference type="Pfam" id="PF12804"/>
    </source>
</evidence>
<protein>
    <submittedName>
        <fullName evidence="2">Molybdenum cofactor guanylyltransferase</fullName>
    </submittedName>
</protein>
<sequence length="73" mass="8060">FVCGCDMPFLNPALIRYLGALAEGMDVVIPRHGGEYEPLHAVYTPACLEPLRRCAARGDRNTGFLAEVRTRIV</sequence>
<dbReference type="Pfam" id="PF12804">
    <property type="entry name" value="NTP_transf_3"/>
    <property type="match status" value="1"/>
</dbReference>
<dbReference type="InterPro" id="IPR025877">
    <property type="entry name" value="MobA-like_NTP_Trfase"/>
</dbReference>
<dbReference type="Gene3D" id="3.90.550.10">
    <property type="entry name" value="Spore Coat Polysaccharide Biosynthesis Protein SpsA, Chain A"/>
    <property type="match status" value="1"/>
</dbReference>
<reference evidence="2 3" key="1">
    <citation type="journal article" date="2019" name="Nat. Microbiol.">
        <title>Mediterranean grassland soil C-N compound turnover is dependent on rainfall and depth, and is mediated by genomically divergent microorganisms.</title>
        <authorList>
            <person name="Diamond S."/>
            <person name="Andeer P.F."/>
            <person name="Li Z."/>
            <person name="Crits-Christoph A."/>
            <person name="Burstein D."/>
            <person name="Anantharaman K."/>
            <person name="Lane K.R."/>
            <person name="Thomas B.C."/>
            <person name="Pan C."/>
            <person name="Northen T.R."/>
            <person name="Banfield J.F."/>
        </authorList>
    </citation>
    <scope>NUCLEOTIDE SEQUENCE [LARGE SCALE GENOMIC DNA]</scope>
    <source>
        <strain evidence="2">NP_7</strain>
    </source>
</reference>
<evidence type="ECO:0000313" key="2">
    <source>
        <dbReference type="EMBL" id="TMI83117.1"/>
    </source>
</evidence>
<organism evidence="2 3">
    <name type="scientific">Candidatus Segetimicrobium genomatis</name>
    <dbReference type="NCBI Taxonomy" id="2569760"/>
    <lineage>
        <taxon>Bacteria</taxon>
        <taxon>Bacillati</taxon>
        <taxon>Candidatus Sysuimicrobiota</taxon>
        <taxon>Candidatus Sysuimicrobiia</taxon>
        <taxon>Candidatus Sysuimicrobiales</taxon>
        <taxon>Candidatus Segetimicrobiaceae</taxon>
        <taxon>Candidatus Segetimicrobium</taxon>
    </lineage>
</organism>
<proteinExistence type="predicted"/>